<dbReference type="GO" id="GO:0016853">
    <property type="term" value="F:isomerase activity"/>
    <property type="evidence" value="ECO:0007669"/>
    <property type="project" value="UniProtKB-KW"/>
</dbReference>
<dbReference type="InterPro" id="IPR033954">
    <property type="entry name" value="DiS-bond_Isoase_DsbC/G"/>
</dbReference>
<evidence type="ECO:0000256" key="6">
    <source>
        <dbReference type="ARBA" id="ARBA00023284"/>
    </source>
</evidence>
<dbReference type="InterPro" id="IPR012336">
    <property type="entry name" value="Thioredoxin-like_fold"/>
</dbReference>
<dbReference type="InterPro" id="IPR051470">
    <property type="entry name" value="Thiol:disulfide_interchange"/>
</dbReference>
<dbReference type="CDD" id="cd03020">
    <property type="entry name" value="DsbA_DsbC_DsbG"/>
    <property type="match status" value="1"/>
</dbReference>
<name>A0A0G0T546_9BACT</name>
<sequence length="255" mass="28764">MRKLLFIAFILLICLLPLRRSFAFEKQGQDCIKCHTLSNNEAADLFKDILPGIKVIEIKLSPSKSLWEVFFDSGGKKGLAYIDFSKKYLILGSIISIKERRNLTQERFAEVNKVDVSNIPRDNALLMGDKNAKHKIIVFTDPDCPYCAKLHQELKKVIEERKDFAFYIKMFPLKSHPGAYEKSKAIVCENSLALLDDAFENKPLTKAKCETSIVDENIKLAKTLDISSTPSLVLPDGKIFSGYKDAKAIINMVGN</sequence>
<dbReference type="PANTHER" id="PTHR35272:SF3">
    <property type="entry name" value="THIOL:DISULFIDE INTERCHANGE PROTEIN DSBC"/>
    <property type="match status" value="1"/>
</dbReference>
<organism evidence="9 10">
    <name type="scientific">Candidatus Gottesmanbacteria bacterium GW2011_GWC2_39_8</name>
    <dbReference type="NCBI Taxonomy" id="1618450"/>
    <lineage>
        <taxon>Bacteria</taxon>
        <taxon>Candidatus Gottesmaniibacteriota</taxon>
    </lineage>
</organism>
<evidence type="ECO:0000259" key="7">
    <source>
        <dbReference type="Pfam" id="PF10411"/>
    </source>
</evidence>
<evidence type="ECO:0000256" key="5">
    <source>
        <dbReference type="ARBA" id="ARBA00023157"/>
    </source>
</evidence>
<proteinExistence type="inferred from homology"/>
<keyword evidence="6" id="KW-0676">Redox-active center</keyword>
<evidence type="ECO:0000256" key="1">
    <source>
        <dbReference type="ARBA" id="ARBA00004418"/>
    </source>
</evidence>
<evidence type="ECO:0000313" key="10">
    <source>
        <dbReference type="Proteomes" id="UP000034539"/>
    </source>
</evidence>
<comment type="caution">
    <text evidence="9">The sequence shown here is derived from an EMBL/GenBank/DDBJ whole genome shotgun (WGS) entry which is preliminary data.</text>
</comment>
<keyword evidence="3" id="KW-0732">Signal</keyword>
<accession>A0A0G0T546</accession>
<evidence type="ECO:0000313" key="9">
    <source>
        <dbReference type="EMBL" id="KKR32997.1"/>
    </source>
</evidence>
<keyword evidence="9" id="KW-0413">Isomerase</keyword>
<feature type="domain" description="Thioredoxin-like fold" evidence="8">
    <location>
        <begin position="130"/>
        <end position="250"/>
    </location>
</feature>
<dbReference type="Pfam" id="PF13098">
    <property type="entry name" value="Thioredoxin_2"/>
    <property type="match status" value="1"/>
</dbReference>
<dbReference type="Gene3D" id="3.40.30.10">
    <property type="entry name" value="Glutaredoxin"/>
    <property type="match status" value="1"/>
</dbReference>
<reference evidence="9 10" key="1">
    <citation type="journal article" date="2015" name="Nature">
        <title>rRNA introns, odd ribosomes, and small enigmatic genomes across a large radiation of phyla.</title>
        <authorList>
            <person name="Brown C.T."/>
            <person name="Hug L.A."/>
            <person name="Thomas B.C."/>
            <person name="Sharon I."/>
            <person name="Castelle C.J."/>
            <person name="Singh A."/>
            <person name="Wilkins M.J."/>
            <person name="Williams K.H."/>
            <person name="Banfield J.F."/>
        </authorList>
    </citation>
    <scope>NUCLEOTIDE SEQUENCE [LARGE SCALE GENOMIC DNA]</scope>
</reference>
<evidence type="ECO:0000256" key="2">
    <source>
        <dbReference type="ARBA" id="ARBA00009813"/>
    </source>
</evidence>
<dbReference type="InterPro" id="IPR018950">
    <property type="entry name" value="DiS-bond_isomerase_DsbC/G_N"/>
</dbReference>
<evidence type="ECO:0000259" key="8">
    <source>
        <dbReference type="Pfam" id="PF13098"/>
    </source>
</evidence>
<dbReference type="Proteomes" id="UP000034539">
    <property type="component" value="Unassembled WGS sequence"/>
</dbReference>
<dbReference type="GO" id="GO:0042597">
    <property type="term" value="C:periplasmic space"/>
    <property type="evidence" value="ECO:0007669"/>
    <property type="project" value="UniProtKB-SubCell"/>
</dbReference>
<dbReference type="InterPro" id="IPR036249">
    <property type="entry name" value="Thioredoxin-like_sf"/>
</dbReference>
<evidence type="ECO:0000256" key="4">
    <source>
        <dbReference type="ARBA" id="ARBA00022764"/>
    </source>
</evidence>
<feature type="domain" description="Disulphide bond isomerase DsbC/G N-terminal" evidence="7">
    <location>
        <begin position="44"/>
        <end position="105"/>
    </location>
</feature>
<comment type="subcellular location">
    <subcellularLocation>
        <location evidence="1">Periplasm</location>
    </subcellularLocation>
</comment>
<dbReference type="PANTHER" id="PTHR35272">
    <property type="entry name" value="THIOL:DISULFIDE INTERCHANGE PROTEIN DSBC-RELATED"/>
    <property type="match status" value="1"/>
</dbReference>
<keyword evidence="5" id="KW-1015">Disulfide bond</keyword>
<dbReference type="SUPFAM" id="SSF52833">
    <property type="entry name" value="Thioredoxin-like"/>
    <property type="match status" value="1"/>
</dbReference>
<dbReference type="Gene3D" id="3.10.450.70">
    <property type="entry name" value="Disulphide bond isomerase, DsbC/G, N-terminal"/>
    <property type="match status" value="1"/>
</dbReference>
<dbReference type="InterPro" id="IPR009094">
    <property type="entry name" value="DiS-bond_isomerase_DsbC/G_N_sf"/>
</dbReference>
<dbReference type="EMBL" id="LBXN01000026">
    <property type="protein sequence ID" value="KKR32997.1"/>
    <property type="molecule type" value="Genomic_DNA"/>
</dbReference>
<evidence type="ECO:0000256" key="3">
    <source>
        <dbReference type="ARBA" id="ARBA00022729"/>
    </source>
</evidence>
<keyword evidence="4" id="KW-0574">Periplasm</keyword>
<protein>
    <submittedName>
        <fullName evidence="9">Protein disulfide-isomerase</fullName>
    </submittedName>
</protein>
<dbReference type="AlphaFoldDB" id="A0A0G0T546"/>
<dbReference type="Pfam" id="PF10411">
    <property type="entry name" value="DsbC_N"/>
    <property type="match status" value="1"/>
</dbReference>
<gene>
    <name evidence="9" type="ORF">UT63_C0026G0005</name>
</gene>
<comment type="similarity">
    <text evidence="2">Belongs to the thioredoxin family. DsbC subfamily.</text>
</comment>